<sequence>MMNMKTENAARNNYGLYAVGAGRAERNGEWGKAAELWQSALSHARTSHCRQWAEARIAYCSNAAARGWGGINES</sequence>
<evidence type="ECO:0000313" key="2">
    <source>
        <dbReference type="Proteomes" id="UP000351155"/>
    </source>
</evidence>
<evidence type="ECO:0008006" key="3">
    <source>
        <dbReference type="Google" id="ProtNLM"/>
    </source>
</evidence>
<evidence type="ECO:0000313" key="1">
    <source>
        <dbReference type="EMBL" id="VFS44656.1"/>
    </source>
</evidence>
<reference evidence="1 2" key="1">
    <citation type="submission" date="2019-03" db="EMBL/GenBank/DDBJ databases">
        <authorList>
            <consortium name="Pathogen Informatics"/>
        </authorList>
    </citation>
    <scope>NUCLEOTIDE SEQUENCE [LARGE SCALE GENOMIC DNA]</scope>
    <source>
        <strain evidence="1 2">NCTC12126</strain>
    </source>
</reference>
<dbReference type="Proteomes" id="UP000351155">
    <property type="component" value="Unassembled WGS sequence"/>
</dbReference>
<gene>
    <name evidence="1" type="ORF">NCTC12126_05967</name>
</gene>
<dbReference type="NCBIfam" id="NF033650">
    <property type="entry name" value="ANR_neg_reg"/>
    <property type="match status" value="1"/>
</dbReference>
<organism evidence="1 2">
    <name type="scientific">Enterobacter cancerogenus</name>
    <dbReference type="NCBI Taxonomy" id="69218"/>
    <lineage>
        <taxon>Bacteria</taxon>
        <taxon>Pseudomonadati</taxon>
        <taxon>Pseudomonadota</taxon>
        <taxon>Gammaproteobacteria</taxon>
        <taxon>Enterobacterales</taxon>
        <taxon>Enterobacteriaceae</taxon>
        <taxon>Enterobacter</taxon>
        <taxon>Enterobacter cloacae complex</taxon>
    </lineage>
</organism>
<dbReference type="InterPro" id="IPR047666">
    <property type="entry name" value="ANR_neg_reg"/>
</dbReference>
<accession>A0A484ZA69</accession>
<name>A0A484ZA69_9ENTR</name>
<dbReference type="AlphaFoldDB" id="A0A484ZA69"/>
<protein>
    <recommendedName>
        <fullName evidence="3">ANR family transcriptional regulator</fullName>
    </recommendedName>
</protein>
<proteinExistence type="predicted"/>
<dbReference type="EMBL" id="CAADIW010000075">
    <property type="protein sequence ID" value="VFS44656.1"/>
    <property type="molecule type" value="Genomic_DNA"/>
</dbReference>